<keyword evidence="5" id="KW-1185">Reference proteome</keyword>
<dbReference type="Gene3D" id="3.20.20.120">
    <property type="entry name" value="Enolase-like C-terminal domain"/>
    <property type="match status" value="1"/>
</dbReference>
<proteinExistence type="predicted"/>
<dbReference type="PROSITE" id="PS00908">
    <property type="entry name" value="MR_MLE_1"/>
    <property type="match status" value="1"/>
</dbReference>
<dbReference type="InterPro" id="IPR034593">
    <property type="entry name" value="DgoD-like"/>
</dbReference>
<accession>A0A317FFT0</accession>
<evidence type="ECO:0000313" key="5">
    <source>
        <dbReference type="Proteomes" id="UP000245765"/>
    </source>
</evidence>
<feature type="compositionally biased region" description="Polar residues" evidence="2">
    <location>
        <begin position="1"/>
        <end position="11"/>
    </location>
</feature>
<name>A0A317FFT0_9PROT</name>
<dbReference type="GO" id="GO:0000287">
    <property type="term" value="F:magnesium ion binding"/>
    <property type="evidence" value="ECO:0007669"/>
    <property type="project" value="UniProtKB-ARBA"/>
</dbReference>
<dbReference type="InterPro" id="IPR018110">
    <property type="entry name" value="Mandel_Rmase/mucon_lact_enz_CS"/>
</dbReference>
<comment type="caution">
    <text evidence="4">The sequence shown here is derived from an EMBL/GenBank/DDBJ whole genome shotgun (WGS) entry which is preliminary data.</text>
</comment>
<dbReference type="PANTHER" id="PTHR48080:SF2">
    <property type="entry name" value="D-GALACTONATE DEHYDRATASE"/>
    <property type="match status" value="1"/>
</dbReference>
<protein>
    <recommendedName>
        <fullName evidence="3">Mandelate racemase/muconate lactonizing enzyme C-terminal domain-containing protein</fullName>
    </recommendedName>
</protein>
<dbReference type="InterPro" id="IPR013342">
    <property type="entry name" value="Mandelate_racemase_C"/>
</dbReference>
<gene>
    <name evidence="4" type="ORF">DFH01_11280</name>
</gene>
<dbReference type="InterPro" id="IPR029065">
    <property type="entry name" value="Enolase_C-like"/>
</dbReference>
<dbReference type="InterPro" id="IPR013341">
    <property type="entry name" value="Mandelate_racemase_N_dom"/>
</dbReference>
<feature type="compositionally biased region" description="Basic residues" evidence="2">
    <location>
        <begin position="183"/>
        <end position="197"/>
    </location>
</feature>
<dbReference type="PROSITE" id="PS00909">
    <property type="entry name" value="MR_MLE_2"/>
    <property type="match status" value="1"/>
</dbReference>
<dbReference type="Pfam" id="PF13378">
    <property type="entry name" value="MR_MLE_C"/>
    <property type="match status" value="1"/>
</dbReference>
<dbReference type="Gene3D" id="3.30.390.10">
    <property type="entry name" value="Enolase-like, N-terminal domain"/>
    <property type="match status" value="1"/>
</dbReference>
<organism evidence="4 5">
    <name type="scientific">Falsiroseomonas bella</name>
    <dbReference type="NCBI Taxonomy" id="2184016"/>
    <lineage>
        <taxon>Bacteria</taxon>
        <taxon>Pseudomonadati</taxon>
        <taxon>Pseudomonadota</taxon>
        <taxon>Alphaproteobacteria</taxon>
        <taxon>Acetobacterales</taxon>
        <taxon>Roseomonadaceae</taxon>
        <taxon>Falsiroseomonas</taxon>
    </lineage>
</organism>
<evidence type="ECO:0000313" key="4">
    <source>
        <dbReference type="EMBL" id="PWS37413.1"/>
    </source>
</evidence>
<dbReference type="InterPro" id="IPR036849">
    <property type="entry name" value="Enolase-like_C_sf"/>
</dbReference>
<feature type="region of interest" description="Disordered" evidence="2">
    <location>
        <begin position="173"/>
        <end position="240"/>
    </location>
</feature>
<dbReference type="InterPro" id="IPR029017">
    <property type="entry name" value="Enolase-like_N"/>
</dbReference>
<dbReference type="PANTHER" id="PTHR48080">
    <property type="entry name" value="D-GALACTONATE DEHYDRATASE-RELATED"/>
    <property type="match status" value="1"/>
</dbReference>
<evidence type="ECO:0000256" key="1">
    <source>
        <dbReference type="ARBA" id="ARBA00023239"/>
    </source>
</evidence>
<feature type="compositionally biased region" description="Low complexity" evidence="2">
    <location>
        <begin position="199"/>
        <end position="223"/>
    </location>
</feature>
<feature type="domain" description="Mandelate racemase/muconate lactonizing enzyme C-terminal" evidence="3">
    <location>
        <begin position="389"/>
        <end position="481"/>
    </location>
</feature>
<feature type="region of interest" description="Disordered" evidence="2">
    <location>
        <begin position="127"/>
        <end position="152"/>
    </location>
</feature>
<dbReference type="GO" id="GO:0016829">
    <property type="term" value="F:lyase activity"/>
    <property type="evidence" value="ECO:0007669"/>
    <property type="project" value="UniProtKB-KW"/>
</dbReference>
<reference evidence="5" key="1">
    <citation type="submission" date="2018-05" db="EMBL/GenBank/DDBJ databases">
        <authorList>
            <person name="Du Z."/>
            <person name="Wang X."/>
        </authorList>
    </citation>
    <scope>NUCLEOTIDE SEQUENCE [LARGE SCALE GENOMIC DNA]</scope>
    <source>
        <strain evidence="5">CQN31</strain>
    </source>
</reference>
<dbReference type="AlphaFoldDB" id="A0A317FFT0"/>
<sequence length="604" mass="65010">MPSWRCGTTSRADGKRNTMRGTRASMCRNAWPRRASAAGGAMSRRRIPCTAGLRYTTWRTSAASRRPNTETSSTIPRPHRRRCGRISAASCACPACGSARREVAWRARLRCCACRTRLRCRISRHSRRNPAWSPHSSVVAPTKEARREGSISARLRPARRMLSPPSCSWKRWIAPRRSGSSPRPRRAIFHPPRRRLRQAASTTLPSSSRPATPRSARPTAGATGRRRSRRAIEQQEGNPSMTRITGVEAIVYSQAVHHRGATPTLAGVPRRAFDTLLVRVEAEGGLTGWGECFGLYESWPVVRESLRRLVGPGAIGLDALDPAGTAEAIIRRFHGLGGSGPFMHAVSGLETALWDIKGKAAGLPLHRLLGGACCEALPAYASLPRYGAPEAVARDTAEALARGFRDIKLHEIRALDIRAAASCMGGEGALMVDVNCAWSAEGARAILRELDDVPLAWVEEPLFPPDDYAALAALRADSGRVIACGENAASILDFDRMAQAVDVVQPSVAKIGGISALLRVAEIAQRHGARFAPHSPYFGPALLATMQVLAALSPTTPVEAYFFDLNPGPFGDAVVPRGACFAVPQGPGLGCDPDPAILARCAIP</sequence>
<feature type="region of interest" description="Disordered" evidence="2">
    <location>
        <begin position="60"/>
        <end position="79"/>
    </location>
</feature>
<dbReference type="SUPFAM" id="SSF54826">
    <property type="entry name" value="Enolase N-terminal domain-like"/>
    <property type="match status" value="1"/>
</dbReference>
<dbReference type="SFLD" id="SFLDS00001">
    <property type="entry name" value="Enolase"/>
    <property type="match status" value="1"/>
</dbReference>
<feature type="region of interest" description="Disordered" evidence="2">
    <location>
        <begin position="1"/>
        <end position="21"/>
    </location>
</feature>
<dbReference type="SMART" id="SM00922">
    <property type="entry name" value="MR_MLE"/>
    <property type="match status" value="1"/>
</dbReference>
<dbReference type="CDD" id="cd03316">
    <property type="entry name" value="MR_like"/>
    <property type="match status" value="1"/>
</dbReference>
<dbReference type="GO" id="GO:0009063">
    <property type="term" value="P:amino acid catabolic process"/>
    <property type="evidence" value="ECO:0007669"/>
    <property type="project" value="InterPro"/>
</dbReference>
<keyword evidence="1" id="KW-0456">Lyase</keyword>
<dbReference type="SUPFAM" id="SSF51604">
    <property type="entry name" value="Enolase C-terminal domain-like"/>
    <property type="match status" value="1"/>
</dbReference>
<evidence type="ECO:0000259" key="3">
    <source>
        <dbReference type="SMART" id="SM00922"/>
    </source>
</evidence>
<dbReference type="Pfam" id="PF02746">
    <property type="entry name" value="MR_MLE_N"/>
    <property type="match status" value="1"/>
</dbReference>
<evidence type="ECO:0000256" key="2">
    <source>
        <dbReference type="SAM" id="MobiDB-lite"/>
    </source>
</evidence>
<dbReference type="EMBL" id="QGNA01000002">
    <property type="protein sequence ID" value="PWS37413.1"/>
    <property type="molecule type" value="Genomic_DNA"/>
</dbReference>
<dbReference type="Proteomes" id="UP000245765">
    <property type="component" value="Unassembled WGS sequence"/>
</dbReference>